<dbReference type="Pfam" id="PF00561">
    <property type="entry name" value="Abhydrolase_1"/>
    <property type="match status" value="1"/>
</dbReference>
<dbReference type="EMBL" id="BAAAQX010000063">
    <property type="protein sequence ID" value="GAA2216203.1"/>
    <property type="molecule type" value="Genomic_DNA"/>
</dbReference>
<gene>
    <name evidence="2" type="ORF">GCM10009850_116720</name>
</gene>
<reference evidence="3" key="1">
    <citation type="journal article" date="2019" name="Int. J. Syst. Evol. Microbiol.">
        <title>The Global Catalogue of Microorganisms (GCM) 10K type strain sequencing project: providing services to taxonomists for standard genome sequencing and annotation.</title>
        <authorList>
            <consortium name="The Broad Institute Genomics Platform"/>
            <consortium name="The Broad Institute Genome Sequencing Center for Infectious Disease"/>
            <person name="Wu L."/>
            <person name="Ma J."/>
        </authorList>
    </citation>
    <scope>NUCLEOTIDE SEQUENCE [LARGE SCALE GENOMIC DNA]</scope>
    <source>
        <strain evidence="3">JCM 16114</strain>
    </source>
</reference>
<dbReference type="PRINTS" id="PR00111">
    <property type="entry name" value="ABHYDROLASE"/>
</dbReference>
<sequence>MDTRPSPGGSRWADLGDHVHYLDFGGPQGGPVVVAVHGLGGSALNWLAVAPLLTGRCRVLAPDLGGHGLTRTRERRAGVAANRLLLHRFVEQVAGAPVILMGNSMGGMISLLEAAAHPEAVAGLVLLDAAGPFGRALPDPVVAAVFALYGMPWVGTAVMARRRAIPAETAVGLMLRLCCVDPARVPPGVVAEHVRLARHRAELEHSGQDFLQAARSVVRTAAGLSYRAAARSVRAPALLVHGERDRLVPVSASRALARAHPSWQLVVLDAVGHTPQLEAPGETADAVLSWLDGQEPAVRAARHPLARQE</sequence>
<dbReference type="RefSeq" id="WP_344495590.1">
    <property type="nucleotide sequence ID" value="NZ_BAAAQX010000063.1"/>
</dbReference>
<accession>A0ABP5PZQ8</accession>
<evidence type="ECO:0000313" key="3">
    <source>
        <dbReference type="Proteomes" id="UP001499843"/>
    </source>
</evidence>
<feature type="domain" description="AB hydrolase-1" evidence="1">
    <location>
        <begin position="31"/>
        <end position="280"/>
    </location>
</feature>
<dbReference type="Proteomes" id="UP001499843">
    <property type="component" value="Unassembled WGS sequence"/>
</dbReference>
<name>A0ABP5PZQ8_9ACTN</name>
<proteinExistence type="predicted"/>
<dbReference type="GO" id="GO:0016787">
    <property type="term" value="F:hydrolase activity"/>
    <property type="evidence" value="ECO:0007669"/>
    <property type="project" value="UniProtKB-KW"/>
</dbReference>
<comment type="caution">
    <text evidence="2">The sequence shown here is derived from an EMBL/GenBank/DDBJ whole genome shotgun (WGS) entry which is preliminary data.</text>
</comment>
<dbReference type="SUPFAM" id="SSF53474">
    <property type="entry name" value="alpha/beta-Hydrolases"/>
    <property type="match status" value="1"/>
</dbReference>
<dbReference type="PANTHER" id="PTHR46438">
    <property type="entry name" value="ALPHA/BETA-HYDROLASES SUPERFAMILY PROTEIN"/>
    <property type="match status" value="1"/>
</dbReference>
<dbReference type="InterPro" id="IPR000073">
    <property type="entry name" value="AB_hydrolase_1"/>
</dbReference>
<dbReference type="Gene3D" id="3.40.50.1820">
    <property type="entry name" value="alpha/beta hydrolase"/>
    <property type="match status" value="1"/>
</dbReference>
<evidence type="ECO:0000313" key="2">
    <source>
        <dbReference type="EMBL" id="GAA2216203.1"/>
    </source>
</evidence>
<organism evidence="2 3">
    <name type="scientific">Nonomuraea monospora</name>
    <dbReference type="NCBI Taxonomy" id="568818"/>
    <lineage>
        <taxon>Bacteria</taxon>
        <taxon>Bacillati</taxon>
        <taxon>Actinomycetota</taxon>
        <taxon>Actinomycetes</taxon>
        <taxon>Streptosporangiales</taxon>
        <taxon>Streptosporangiaceae</taxon>
        <taxon>Nonomuraea</taxon>
    </lineage>
</organism>
<keyword evidence="2" id="KW-0378">Hydrolase</keyword>
<keyword evidence="3" id="KW-1185">Reference proteome</keyword>
<protein>
    <submittedName>
        <fullName evidence="2">Alpha/beta fold hydrolase</fullName>
    </submittedName>
</protein>
<evidence type="ECO:0000259" key="1">
    <source>
        <dbReference type="Pfam" id="PF00561"/>
    </source>
</evidence>
<dbReference type="InterPro" id="IPR029058">
    <property type="entry name" value="AB_hydrolase_fold"/>
</dbReference>